<feature type="compositionally biased region" description="Acidic residues" evidence="1">
    <location>
        <begin position="155"/>
        <end position="171"/>
    </location>
</feature>
<reference evidence="2" key="1">
    <citation type="submission" date="2022-07" db="EMBL/GenBank/DDBJ databases">
        <title>Phylogenomic reconstructions and comparative analyses of Kickxellomycotina fungi.</title>
        <authorList>
            <person name="Reynolds N.K."/>
            <person name="Stajich J.E."/>
            <person name="Barry K."/>
            <person name="Grigoriev I.V."/>
            <person name="Crous P."/>
            <person name="Smith M.E."/>
        </authorList>
    </citation>
    <scope>NUCLEOTIDE SEQUENCE</scope>
    <source>
        <strain evidence="2">RSA 1196</strain>
    </source>
</reference>
<feature type="region of interest" description="Disordered" evidence="1">
    <location>
        <begin position="147"/>
        <end position="171"/>
    </location>
</feature>
<dbReference type="EMBL" id="JANBPY010000558">
    <property type="protein sequence ID" value="KAJ1965904.1"/>
    <property type="molecule type" value="Genomic_DNA"/>
</dbReference>
<gene>
    <name evidence="2" type="ORF">IWQ62_002550</name>
</gene>
<name>A0A9W8E3R1_9FUNG</name>
<organism evidence="2 3">
    <name type="scientific">Dispira parvispora</name>
    <dbReference type="NCBI Taxonomy" id="1520584"/>
    <lineage>
        <taxon>Eukaryota</taxon>
        <taxon>Fungi</taxon>
        <taxon>Fungi incertae sedis</taxon>
        <taxon>Zoopagomycota</taxon>
        <taxon>Kickxellomycotina</taxon>
        <taxon>Dimargaritomycetes</taxon>
        <taxon>Dimargaritales</taxon>
        <taxon>Dimargaritaceae</taxon>
        <taxon>Dispira</taxon>
    </lineage>
</organism>
<protein>
    <submittedName>
        <fullName evidence="2">Uncharacterized protein</fullName>
    </submittedName>
</protein>
<dbReference type="Proteomes" id="UP001150925">
    <property type="component" value="Unassembled WGS sequence"/>
</dbReference>
<keyword evidence="3" id="KW-1185">Reference proteome</keyword>
<dbReference type="Pfam" id="PF10217">
    <property type="entry name" value="DUF2039"/>
    <property type="match status" value="1"/>
</dbReference>
<evidence type="ECO:0000313" key="3">
    <source>
        <dbReference type="Proteomes" id="UP001150925"/>
    </source>
</evidence>
<proteinExistence type="predicted"/>
<accession>A0A9W8E3R1</accession>
<evidence type="ECO:0000313" key="2">
    <source>
        <dbReference type="EMBL" id="KAJ1965904.1"/>
    </source>
</evidence>
<dbReference type="PANTHER" id="PTHR22876:SF5">
    <property type="entry name" value="CHROMOSOME 9 OPEN READING FRAME 85"/>
    <property type="match status" value="1"/>
</dbReference>
<sequence length="171" mass="19712">MAGGSKVSTGAKKQGQKYQNVTAYKHNRSSKKTLKIMALPVTGLCQRCHDIIQWRKRYRKYKSLTVPRKCVHCEQKKVKDAYHILCQDCSTKLRVCAKCRESHDIVKSDEKTDAELLKENQDIDNVLSKMSERERRAFRRKLERGEVTTLPEIPSSDDDFDDSFSDDAPES</sequence>
<comment type="caution">
    <text evidence="2">The sequence shown here is derived from an EMBL/GenBank/DDBJ whole genome shotgun (WGS) entry which is preliminary data.</text>
</comment>
<dbReference type="OrthoDB" id="250548at2759"/>
<dbReference type="PANTHER" id="PTHR22876">
    <property type="entry name" value="ZGC:101016"/>
    <property type="match status" value="1"/>
</dbReference>
<dbReference type="InterPro" id="IPR019351">
    <property type="entry name" value="DUF2039"/>
</dbReference>
<evidence type="ECO:0000256" key="1">
    <source>
        <dbReference type="SAM" id="MobiDB-lite"/>
    </source>
</evidence>
<dbReference type="AlphaFoldDB" id="A0A9W8E3R1"/>